<dbReference type="STRING" id="115783.SAMN02745119_01512"/>
<dbReference type="RefSeq" id="WP_078789816.1">
    <property type="nucleotide sequence ID" value="NZ_FUWR01000006.1"/>
</dbReference>
<name>A0A1T4N586_9BACT</name>
<reference evidence="3" key="1">
    <citation type="submission" date="2017-02" db="EMBL/GenBank/DDBJ databases">
        <authorList>
            <person name="Varghese N."/>
            <person name="Submissions S."/>
        </authorList>
    </citation>
    <scope>NUCLEOTIDE SEQUENCE [LARGE SCALE GENOMIC DNA]</scope>
    <source>
        <strain evidence="3">ATCC BAA-34</strain>
    </source>
</reference>
<sequence length="61" mass="6797">MTELLERYTEHLRWLAEYSLLPAHLLAVGHWYTPAVCVGCLALLAHVAVAASHLRSDTVRA</sequence>
<dbReference type="AlphaFoldDB" id="A0A1T4N586"/>
<protein>
    <submittedName>
        <fullName evidence="2">Uncharacterized protein</fullName>
    </submittedName>
</protein>
<feature type="transmembrane region" description="Helical" evidence="1">
    <location>
        <begin position="31"/>
        <end position="51"/>
    </location>
</feature>
<keyword evidence="1" id="KW-0472">Membrane</keyword>
<gene>
    <name evidence="2" type="ORF">SAMN02745119_01512</name>
</gene>
<evidence type="ECO:0000313" key="2">
    <source>
        <dbReference type="EMBL" id="SJZ74048.1"/>
    </source>
</evidence>
<keyword evidence="1" id="KW-1133">Transmembrane helix</keyword>
<accession>A0A1T4N586</accession>
<keyword evidence="1" id="KW-0812">Transmembrane</keyword>
<organism evidence="2 3">
    <name type="scientific">Trichlorobacter thiogenes</name>
    <dbReference type="NCBI Taxonomy" id="115783"/>
    <lineage>
        <taxon>Bacteria</taxon>
        <taxon>Pseudomonadati</taxon>
        <taxon>Thermodesulfobacteriota</taxon>
        <taxon>Desulfuromonadia</taxon>
        <taxon>Geobacterales</taxon>
        <taxon>Geobacteraceae</taxon>
        <taxon>Trichlorobacter</taxon>
    </lineage>
</organism>
<evidence type="ECO:0000313" key="3">
    <source>
        <dbReference type="Proteomes" id="UP000190102"/>
    </source>
</evidence>
<evidence type="ECO:0000256" key="1">
    <source>
        <dbReference type="SAM" id="Phobius"/>
    </source>
</evidence>
<dbReference type="Proteomes" id="UP000190102">
    <property type="component" value="Unassembled WGS sequence"/>
</dbReference>
<proteinExistence type="predicted"/>
<keyword evidence="3" id="KW-1185">Reference proteome</keyword>
<dbReference type="EMBL" id="FUWR01000006">
    <property type="protein sequence ID" value="SJZ74048.1"/>
    <property type="molecule type" value="Genomic_DNA"/>
</dbReference>